<proteinExistence type="inferred from homology"/>
<protein>
    <submittedName>
        <fullName evidence="3">SDR family oxidoreductase</fullName>
    </submittedName>
</protein>
<dbReference type="PRINTS" id="PR00080">
    <property type="entry name" value="SDRFAMILY"/>
</dbReference>
<comment type="similarity">
    <text evidence="1">Belongs to the short-chain dehydrogenases/reductases (SDR) family.</text>
</comment>
<dbReference type="Pfam" id="PF13561">
    <property type="entry name" value="adh_short_C2"/>
    <property type="match status" value="1"/>
</dbReference>
<organism evidence="3 4">
    <name type="scientific">Roseomonas alba</name>
    <dbReference type="NCBI Taxonomy" id="2846776"/>
    <lineage>
        <taxon>Bacteria</taxon>
        <taxon>Pseudomonadati</taxon>
        <taxon>Pseudomonadota</taxon>
        <taxon>Alphaproteobacteria</taxon>
        <taxon>Acetobacterales</taxon>
        <taxon>Roseomonadaceae</taxon>
        <taxon>Roseomonas</taxon>
    </lineage>
</organism>
<dbReference type="PANTHER" id="PTHR24321:SF8">
    <property type="entry name" value="ESTRADIOL 17-BETA-DEHYDROGENASE 8-RELATED"/>
    <property type="match status" value="1"/>
</dbReference>
<evidence type="ECO:0000313" key="3">
    <source>
        <dbReference type="EMBL" id="MBW6400455.1"/>
    </source>
</evidence>
<gene>
    <name evidence="3" type="ORF">KPL78_21525</name>
</gene>
<dbReference type="InterPro" id="IPR036291">
    <property type="entry name" value="NAD(P)-bd_dom_sf"/>
</dbReference>
<sequence>MPPRLDNKVAFITGAGIGGIGAASAAAFAREGARVAVCDILPERGEATVDEIRAIGGEAIFVQADVSKDDEVRAAIGRTVAQFGALHVLMCSAGGSIAEDDFIADVDLSVFEHTMRLDLLGTMLACRHAIPEIAKAGGGSIVNMSSGAALRGASPAHVYTAAKGAIISLTRALAGTYAKEGVRVNAIAAGRILSKRILDSIGAPGQAGPVPDRQDAAGRLKDYPFWVGGPEDIASIALFLASEESKMITGATIPADGGRSAY</sequence>
<dbReference type="PROSITE" id="PS00061">
    <property type="entry name" value="ADH_SHORT"/>
    <property type="match status" value="1"/>
</dbReference>
<dbReference type="RefSeq" id="WP_219765031.1">
    <property type="nucleotide sequence ID" value="NZ_JAHYBZ010000008.1"/>
</dbReference>
<dbReference type="SUPFAM" id="SSF51735">
    <property type="entry name" value="NAD(P)-binding Rossmann-fold domains"/>
    <property type="match status" value="1"/>
</dbReference>
<dbReference type="Proteomes" id="UP001196565">
    <property type="component" value="Unassembled WGS sequence"/>
</dbReference>
<dbReference type="PANTHER" id="PTHR24321">
    <property type="entry name" value="DEHYDROGENASES, SHORT CHAIN"/>
    <property type="match status" value="1"/>
</dbReference>
<dbReference type="CDD" id="cd05233">
    <property type="entry name" value="SDR_c"/>
    <property type="match status" value="1"/>
</dbReference>
<dbReference type="InterPro" id="IPR002347">
    <property type="entry name" value="SDR_fam"/>
</dbReference>
<dbReference type="InterPro" id="IPR020904">
    <property type="entry name" value="Sc_DH/Rdtase_CS"/>
</dbReference>
<evidence type="ECO:0000256" key="1">
    <source>
        <dbReference type="ARBA" id="ARBA00006484"/>
    </source>
</evidence>
<dbReference type="PRINTS" id="PR00081">
    <property type="entry name" value="GDHRDH"/>
</dbReference>
<evidence type="ECO:0000256" key="2">
    <source>
        <dbReference type="ARBA" id="ARBA00023002"/>
    </source>
</evidence>
<dbReference type="Gene3D" id="3.40.50.720">
    <property type="entry name" value="NAD(P)-binding Rossmann-like Domain"/>
    <property type="match status" value="1"/>
</dbReference>
<evidence type="ECO:0000313" key="4">
    <source>
        <dbReference type="Proteomes" id="UP001196565"/>
    </source>
</evidence>
<keyword evidence="2" id="KW-0560">Oxidoreductase</keyword>
<name>A0ABS7AEG9_9PROT</name>
<dbReference type="EMBL" id="JAHYBZ010000008">
    <property type="protein sequence ID" value="MBW6400455.1"/>
    <property type="molecule type" value="Genomic_DNA"/>
</dbReference>
<keyword evidence="4" id="KW-1185">Reference proteome</keyword>
<accession>A0ABS7AEG9</accession>
<comment type="caution">
    <text evidence="3">The sequence shown here is derived from an EMBL/GenBank/DDBJ whole genome shotgun (WGS) entry which is preliminary data.</text>
</comment>
<reference evidence="3 4" key="1">
    <citation type="submission" date="2021-07" db="EMBL/GenBank/DDBJ databases">
        <authorList>
            <person name="So Y."/>
        </authorList>
    </citation>
    <scope>NUCLEOTIDE SEQUENCE [LARGE SCALE GENOMIC DNA]</scope>
    <source>
        <strain evidence="3 4">HJA6</strain>
    </source>
</reference>